<gene>
    <name evidence="3" type="ORF">PHLCEN_2v5457</name>
</gene>
<dbReference type="CDD" id="cd01650">
    <property type="entry name" value="RT_nLTR_like"/>
    <property type="match status" value="1"/>
</dbReference>
<dbReference type="InterPro" id="IPR000477">
    <property type="entry name" value="RT_dom"/>
</dbReference>
<dbReference type="GO" id="GO:0004523">
    <property type="term" value="F:RNA-DNA hybrid ribonuclease activity"/>
    <property type="evidence" value="ECO:0007669"/>
    <property type="project" value="InterPro"/>
</dbReference>
<feature type="domain" description="RNase H type-1" evidence="2">
    <location>
        <begin position="767"/>
        <end position="918"/>
    </location>
</feature>
<dbReference type="InterPro" id="IPR002156">
    <property type="entry name" value="RNaseH_domain"/>
</dbReference>
<dbReference type="PANTHER" id="PTHR33481:SF1">
    <property type="entry name" value="ENDONUCLEASE_EXONUCLEASE_PHOSPHATASE DOMAIN-CONTAINING PROTEIN-RELATED"/>
    <property type="match status" value="1"/>
</dbReference>
<keyword evidence="4" id="KW-1185">Reference proteome</keyword>
<evidence type="ECO:0008006" key="5">
    <source>
        <dbReference type="Google" id="ProtNLM"/>
    </source>
</evidence>
<evidence type="ECO:0000259" key="1">
    <source>
        <dbReference type="PROSITE" id="PS50878"/>
    </source>
</evidence>
<dbReference type="InterPro" id="IPR012337">
    <property type="entry name" value="RNaseH-like_sf"/>
</dbReference>
<dbReference type="InterPro" id="IPR036397">
    <property type="entry name" value="RNaseH_sf"/>
</dbReference>
<dbReference type="STRING" id="98765.A0A2R6P2Y1"/>
<feature type="non-terminal residue" evidence="3">
    <location>
        <position position="1164"/>
    </location>
</feature>
<dbReference type="SUPFAM" id="SSF53098">
    <property type="entry name" value="Ribonuclease H-like"/>
    <property type="match status" value="1"/>
</dbReference>
<dbReference type="SUPFAM" id="SSF56672">
    <property type="entry name" value="DNA/RNA polymerases"/>
    <property type="match status" value="1"/>
</dbReference>
<evidence type="ECO:0000259" key="2">
    <source>
        <dbReference type="PROSITE" id="PS50879"/>
    </source>
</evidence>
<dbReference type="PROSITE" id="PS50878">
    <property type="entry name" value="RT_POL"/>
    <property type="match status" value="1"/>
</dbReference>
<dbReference type="Proteomes" id="UP000186601">
    <property type="component" value="Unassembled WGS sequence"/>
</dbReference>
<accession>A0A2R6P2Y1</accession>
<dbReference type="AlphaFoldDB" id="A0A2R6P2Y1"/>
<dbReference type="CDD" id="cd09276">
    <property type="entry name" value="Rnase_HI_RT_non_LTR"/>
    <property type="match status" value="1"/>
</dbReference>
<name>A0A2R6P2Y1_9APHY</name>
<protein>
    <recommendedName>
        <fullName evidence="5">Reverse transcriptase</fullName>
    </recommendedName>
</protein>
<dbReference type="Gene3D" id="3.30.420.10">
    <property type="entry name" value="Ribonuclease H-like superfamily/Ribonuclease H"/>
    <property type="match status" value="1"/>
</dbReference>
<dbReference type="PANTHER" id="PTHR33481">
    <property type="entry name" value="REVERSE TRANSCRIPTASE"/>
    <property type="match status" value="1"/>
</dbReference>
<dbReference type="GO" id="GO:0003676">
    <property type="term" value="F:nucleic acid binding"/>
    <property type="evidence" value="ECO:0007669"/>
    <property type="project" value="InterPro"/>
</dbReference>
<organism evidence="3 4">
    <name type="scientific">Hermanssonia centrifuga</name>
    <dbReference type="NCBI Taxonomy" id="98765"/>
    <lineage>
        <taxon>Eukaryota</taxon>
        <taxon>Fungi</taxon>
        <taxon>Dikarya</taxon>
        <taxon>Basidiomycota</taxon>
        <taxon>Agaricomycotina</taxon>
        <taxon>Agaricomycetes</taxon>
        <taxon>Polyporales</taxon>
        <taxon>Meruliaceae</taxon>
        <taxon>Hermanssonia</taxon>
    </lineage>
</organism>
<dbReference type="OrthoDB" id="2796134at2759"/>
<dbReference type="InterPro" id="IPR043502">
    <property type="entry name" value="DNA/RNA_pol_sf"/>
</dbReference>
<evidence type="ECO:0000313" key="3">
    <source>
        <dbReference type="EMBL" id="PSR84400.1"/>
    </source>
</evidence>
<dbReference type="Pfam" id="PF00075">
    <property type="entry name" value="RNase_H"/>
    <property type="match status" value="1"/>
</dbReference>
<proteinExistence type="predicted"/>
<dbReference type="Pfam" id="PF00078">
    <property type="entry name" value="RVT_1"/>
    <property type="match status" value="1"/>
</dbReference>
<sequence length="1164" mass="131392">MGLAREPFSVVLRRYDSGIPDPALDVLGGRDYLAEGLPEYRDEIKALRRQEKSALYELHKSVRASKKKHFNKIIVETPHNTAHFIWKLVPWTQPRKQSAFSALKDAYGNITSTAEDRAHVFKDAYHPPPRPTDPKYLADMKKSPTRGWKPLTVFEVKEALAKTNNESAPGPDRITWGVIKNLFRIDGFPFHDKGELRPDLDEPEDLPPDQHTLAIITRMFNLCIKFGLWPEMFKRAITVVIPKPGKDDYTKAKAFRPIVLLNCLGKLCEKTLANRMQFDAQKFGLVHPCQYGGTMAHSTTDARINLVHQIRAGWQANMHMSMLLLDISQFYPSINHDIMIRTLIKQGFPRSLCAFFGDYLKDRRTQFKLQSTGLSDLIDVSTGVGQGSALSPILSSPYLASSVQKLYSEHPWEMGNNTSLFYVDDGNIIVSSDSPATNAALIGGLYQALKRELTRKGLSAEQTKFELMHFLVPRREKQDPVKAWPMLWHPPDRAQGPPNQVMSTLGPSVYIRAQNGTIIPVIPTDVLRYLGFFLDPKLNFNAHIERCTAKASSTVTALRMLGNSIWGLGPLYKRRLYIANVVSVMTYGMQLWWHPNLKNVKRHMAELAKVQAKAARWITSGFRTTPVGALNALAGLPPIKERCRRLMNKAALRVRKLPDSHPIRAVLPDYWTVNQVSEVLPFQSVSFRKPDNTPIRHIDRVGRSSNEDFARLHPKNQPGDQLLEEFPDRIKFCLSHPPKSKKEEFEHWYENIFVPKLRSLMWGFEGKEGIYIVFTDGSAKKTVRPDKPMRYRSSSSYLILKQSLENNQHVKHATLASGKATSYDAEVMALAAGIKNAIRTGGADLRKLHVFADNQTALRNIVEPGCYSGQMFTLSVIKDLRRFLCKSPEHSISLHWCPAHVGVPQNKFVDQLAKSGLKRCSPDYRSFAFAAQMLTANMYQAWRAAPGNMGRSWLCPAGGFPLSHTAKSPLIANFGKLAASITVRITRVVTGHLPIGEFRQKFNFDGPKKCLCGQPAKTRDHMLFDCPIWKMREPDFTKEWLTTTATPKQFIRSVANFLSAHPLAGSFELADAYKASEEENQTLETDAGPLLQQLKISVGRWRLWQGNEPIPEPNNETPEEKAAREAHNYERLDALIVLEFPEGANQRDALAMPQTQSQLRAASP</sequence>
<reference evidence="3 4" key="1">
    <citation type="submission" date="2018-02" db="EMBL/GenBank/DDBJ databases">
        <title>Genome sequence of the basidiomycete white-rot fungus Phlebia centrifuga.</title>
        <authorList>
            <person name="Granchi Z."/>
            <person name="Peng M."/>
            <person name="de Vries R.P."/>
            <person name="Hilden K."/>
            <person name="Makela M.R."/>
            <person name="Grigoriev I."/>
            <person name="Riley R."/>
        </authorList>
    </citation>
    <scope>NUCLEOTIDE SEQUENCE [LARGE SCALE GENOMIC DNA]</scope>
    <source>
        <strain evidence="3 4">FBCC195</strain>
    </source>
</reference>
<feature type="domain" description="Reverse transcriptase" evidence="1">
    <location>
        <begin position="222"/>
        <end position="534"/>
    </location>
</feature>
<dbReference type="EMBL" id="MLYV02000535">
    <property type="protein sequence ID" value="PSR84400.1"/>
    <property type="molecule type" value="Genomic_DNA"/>
</dbReference>
<evidence type="ECO:0000313" key="4">
    <source>
        <dbReference type="Proteomes" id="UP000186601"/>
    </source>
</evidence>
<dbReference type="PROSITE" id="PS50879">
    <property type="entry name" value="RNASE_H_1"/>
    <property type="match status" value="1"/>
</dbReference>
<comment type="caution">
    <text evidence="3">The sequence shown here is derived from an EMBL/GenBank/DDBJ whole genome shotgun (WGS) entry which is preliminary data.</text>
</comment>